<dbReference type="GO" id="GO:0005524">
    <property type="term" value="F:ATP binding"/>
    <property type="evidence" value="ECO:0007669"/>
    <property type="project" value="UniProtKB-KW"/>
</dbReference>
<dbReference type="Pfam" id="PF00989">
    <property type="entry name" value="PAS"/>
    <property type="match status" value="1"/>
</dbReference>
<accession>A0A1F6C852</accession>
<dbReference type="Proteomes" id="UP000178606">
    <property type="component" value="Unassembled WGS sequence"/>
</dbReference>
<dbReference type="InterPro" id="IPR035965">
    <property type="entry name" value="PAS-like_dom_sf"/>
</dbReference>
<dbReference type="EMBL" id="MFKF01000386">
    <property type="protein sequence ID" value="OGG45117.1"/>
    <property type="molecule type" value="Genomic_DNA"/>
</dbReference>
<feature type="modified residue" description="4-aspartylphosphate" evidence="9">
    <location>
        <position position="678"/>
    </location>
</feature>
<evidence type="ECO:0000256" key="5">
    <source>
        <dbReference type="ARBA" id="ARBA00022741"/>
    </source>
</evidence>
<evidence type="ECO:0000313" key="15">
    <source>
        <dbReference type="EMBL" id="OGG45117.1"/>
    </source>
</evidence>
<dbReference type="InterPro" id="IPR036890">
    <property type="entry name" value="HATPase_C_sf"/>
</dbReference>
<dbReference type="SMART" id="SM00388">
    <property type="entry name" value="HisKA"/>
    <property type="match status" value="1"/>
</dbReference>
<dbReference type="SUPFAM" id="SSF55874">
    <property type="entry name" value="ATPase domain of HSP90 chaperone/DNA topoisomerase II/histidine kinase"/>
    <property type="match status" value="1"/>
</dbReference>
<evidence type="ECO:0000256" key="8">
    <source>
        <dbReference type="ARBA" id="ARBA00023012"/>
    </source>
</evidence>
<dbReference type="PROSITE" id="PS50112">
    <property type="entry name" value="PAS"/>
    <property type="match status" value="2"/>
</dbReference>
<dbReference type="InterPro" id="IPR036097">
    <property type="entry name" value="HisK_dim/P_sf"/>
</dbReference>
<dbReference type="PROSITE" id="PS50109">
    <property type="entry name" value="HIS_KIN"/>
    <property type="match status" value="1"/>
</dbReference>
<dbReference type="Pfam" id="PF02518">
    <property type="entry name" value="HATPase_c"/>
    <property type="match status" value="1"/>
</dbReference>
<evidence type="ECO:0000256" key="10">
    <source>
        <dbReference type="SAM" id="Coils"/>
    </source>
</evidence>
<dbReference type="SMART" id="SM00091">
    <property type="entry name" value="PAS"/>
    <property type="match status" value="2"/>
</dbReference>
<feature type="domain" description="PAC" evidence="14">
    <location>
        <begin position="320"/>
        <end position="370"/>
    </location>
</feature>
<reference evidence="15 16" key="1">
    <citation type="journal article" date="2016" name="Nat. Commun.">
        <title>Thousands of microbial genomes shed light on interconnected biogeochemical processes in an aquifer system.</title>
        <authorList>
            <person name="Anantharaman K."/>
            <person name="Brown C.T."/>
            <person name="Hug L.A."/>
            <person name="Sharon I."/>
            <person name="Castelle C.J."/>
            <person name="Probst A.J."/>
            <person name="Thomas B.C."/>
            <person name="Singh A."/>
            <person name="Wilkins M.J."/>
            <person name="Karaoz U."/>
            <person name="Brodie E.L."/>
            <person name="Williams K.H."/>
            <person name="Hubbard S.S."/>
            <person name="Banfield J.F."/>
        </authorList>
    </citation>
    <scope>NUCLEOTIDE SEQUENCE [LARGE SCALE GENOMIC DNA]</scope>
    <source>
        <strain evidence="16">RIFCSPLOWO2_12_FULL_64_10</strain>
    </source>
</reference>
<evidence type="ECO:0000256" key="6">
    <source>
        <dbReference type="ARBA" id="ARBA00022777"/>
    </source>
</evidence>
<dbReference type="PRINTS" id="PR00344">
    <property type="entry name" value="BCTRLSENSOR"/>
</dbReference>
<dbReference type="InterPro" id="IPR003661">
    <property type="entry name" value="HisK_dim/P_dom"/>
</dbReference>
<dbReference type="CDD" id="cd00130">
    <property type="entry name" value="PAS"/>
    <property type="match status" value="2"/>
</dbReference>
<comment type="catalytic activity">
    <reaction evidence="1">
        <text>ATP + protein L-histidine = ADP + protein N-phospho-L-histidine.</text>
        <dbReference type="EC" id="2.7.13.3"/>
    </reaction>
</comment>
<dbReference type="Gene3D" id="1.10.287.130">
    <property type="match status" value="1"/>
</dbReference>
<dbReference type="Gene3D" id="3.40.50.2300">
    <property type="match status" value="2"/>
</dbReference>
<proteinExistence type="predicted"/>
<dbReference type="InterPro" id="IPR004358">
    <property type="entry name" value="Sig_transdc_His_kin-like_C"/>
</dbReference>
<dbReference type="CDD" id="cd00082">
    <property type="entry name" value="HisKA"/>
    <property type="match status" value="1"/>
</dbReference>
<keyword evidence="4" id="KW-0808">Transferase</keyword>
<dbReference type="InterPro" id="IPR003594">
    <property type="entry name" value="HATPase_dom"/>
</dbReference>
<sequence>MANIVIIDDESGVREILSDTLAFYGHRVTQASGGEEGLEAVRRERPDLVFLDLRMPGMDGFRVLEALRKEEATQGIPVIVLTALNDRAQMVEGFRRGANDYITKPFNRDELLARVDAQLRVQRLERVIRESEARYRALFERSADPMVLLDETGLVVQANDAAVSLVGSGPQRLLGMRLIEVLNPDDRDEFEAAVLGAFEGSQIPIFETRLVLIEGRPLPVDVDLHPIEVEGRRHLLLHLRDIRWRRSAHVWSEMILRYIGDAVFITEGRGIILLASRSAAELTGYPRDELMGLDIARLHPPEAVRQWQEILPSLVEGEPRVYEGLLRQRDGRMICVEWAIALFFVDGENYLIGVARDLTERKQLEEQLRQAQKMQAVGQLAGGIAHDFNNLLQVVLGYCELLLVNLPQGERMRGQVEEIRKAGDKAASLTRQLLAFSRRQVLQPEVLDLNEVVLNMEQALRRLLGERIDLVTILRPGLERVKADPVQIEQVILNLTVNARDAMPEGGRLTVETEDVALDEAYAREHPSVRPGPHVMLAVADTGAGMDAEALSHLFEPFFTTKEQGRGTGLGLATVYGIVTQSGGSISVESEPGEGSTFRVYLPRFEEEVQAVPSEAALFRLPRGSETILLVDDEDAVRTLVCQMLQLCGYTVLEASGGEEALQVSERYEGPIHLMVTDVMMPEMNGREVAER</sequence>
<feature type="modified residue" description="4-aspartylphosphate" evidence="9">
    <location>
        <position position="52"/>
    </location>
</feature>
<organism evidence="15 16">
    <name type="scientific">Handelsmanbacteria sp. (strain RIFCSPLOWO2_12_FULL_64_10)</name>
    <dbReference type="NCBI Taxonomy" id="1817868"/>
    <lineage>
        <taxon>Bacteria</taxon>
        <taxon>Candidatus Handelsmaniibacteriota</taxon>
    </lineage>
</organism>
<keyword evidence="3 9" id="KW-0597">Phosphoprotein</keyword>
<dbReference type="PROSITE" id="PS50113">
    <property type="entry name" value="PAC"/>
    <property type="match status" value="1"/>
</dbReference>
<evidence type="ECO:0000256" key="4">
    <source>
        <dbReference type="ARBA" id="ARBA00022679"/>
    </source>
</evidence>
<keyword evidence="8" id="KW-0902">Two-component regulatory system</keyword>
<dbReference type="GO" id="GO:0006355">
    <property type="term" value="P:regulation of DNA-templated transcription"/>
    <property type="evidence" value="ECO:0007669"/>
    <property type="project" value="InterPro"/>
</dbReference>
<feature type="domain" description="PAS" evidence="13">
    <location>
        <begin position="131"/>
        <end position="201"/>
    </location>
</feature>
<dbReference type="NCBIfam" id="TIGR00229">
    <property type="entry name" value="sensory_box"/>
    <property type="match status" value="2"/>
</dbReference>
<protein>
    <recommendedName>
        <fullName evidence="2">histidine kinase</fullName>
        <ecNumber evidence="2">2.7.13.3</ecNumber>
    </recommendedName>
</protein>
<dbReference type="SUPFAM" id="SSF52172">
    <property type="entry name" value="CheY-like"/>
    <property type="match status" value="2"/>
</dbReference>
<dbReference type="InterPro" id="IPR005467">
    <property type="entry name" value="His_kinase_dom"/>
</dbReference>
<feature type="domain" description="Histidine kinase" evidence="11">
    <location>
        <begin position="383"/>
        <end position="606"/>
    </location>
</feature>
<dbReference type="PANTHER" id="PTHR43065:SF42">
    <property type="entry name" value="TWO-COMPONENT SENSOR PPRA"/>
    <property type="match status" value="1"/>
</dbReference>
<feature type="coiled-coil region" evidence="10">
    <location>
        <begin position="114"/>
        <end position="141"/>
    </location>
</feature>
<name>A0A1F6C852_HANXR</name>
<dbReference type="InterPro" id="IPR000014">
    <property type="entry name" value="PAS"/>
</dbReference>
<keyword evidence="6" id="KW-0418">Kinase</keyword>
<evidence type="ECO:0000256" key="1">
    <source>
        <dbReference type="ARBA" id="ARBA00000085"/>
    </source>
</evidence>
<keyword evidence="10" id="KW-0175">Coiled coil</keyword>
<evidence type="ECO:0000256" key="9">
    <source>
        <dbReference type="PROSITE-ProRule" id="PRU00169"/>
    </source>
</evidence>
<evidence type="ECO:0000259" key="13">
    <source>
        <dbReference type="PROSITE" id="PS50112"/>
    </source>
</evidence>
<keyword evidence="5" id="KW-0547">Nucleotide-binding</keyword>
<dbReference type="InterPro" id="IPR000700">
    <property type="entry name" value="PAS-assoc_C"/>
</dbReference>
<evidence type="ECO:0000259" key="12">
    <source>
        <dbReference type="PROSITE" id="PS50110"/>
    </source>
</evidence>
<dbReference type="Pfam" id="PF00072">
    <property type="entry name" value="Response_reg"/>
    <property type="match status" value="2"/>
</dbReference>
<dbReference type="InterPro" id="IPR001789">
    <property type="entry name" value="Sig_transdc_resp-reg_receiver"/>
</dbReference>
<dbReference type="SUPFAM" id="SSF55785">
    <property type="entry name" value="PYP-like sensor domain (PAS domain)"/>
    <property type="match status" value="2"/>
</dbReference>
<evidence type="ECO:0000256" key="7">
    <source>
        <dbReference type="ARBA" id="ARBA00022840"/>
    </source>
</evidence>
<dbReference type="InterPro" id="IPR013767">
    <property type="entry name" value="PAS_fold"/>
</dbReference>
<dbReference type="EC" id="2.7.13.3" evidence="2"/>
<dbReference type="Pfam" id="PF13426">
    <property type="entry name" value="PAS_9"/>
    <property type="match status" value="1"/>
</dbReference>
<dbReference type="PROSITE" id="PS50110">
    <property type="entry name" value="RESPONSE_REGULATORY"/>
    <property type="match status" value="2"/>
</dbReference>
<dbReference type="SUPFAM" id="SSF47384">
    <property type="entry name" value="Homodimeric domain of signal transducing histidine kinase"/>
    <property type="match status" value="1"/>
</dbReference>
<dbReference type="PANTHER" id="PTHR43065">
    <property type="entry name" value="SENSOR HISTIDINE KINASE"/>
    <property type="match status" value="1"/>
</dbReference>
<keyword evidence="7" id="KW-0067">ATP-binding</keyword>
<gene>
    <name evidence="15" type="ORF">A3F84_11870</name>
</gene>
<feature type="non-terminal residue" evidence="15">
    <location>
        <position position="692"/>
    </location>
</feature>
<evidence type="ECO:0000259" key="11">
    <source>
        <dbReference type="PROSITE" id="PS50109"/>
    </source>
</evidence>
<feature type="domain" description="PAS" evidence="13">
    <location>
        <begin position="255"/>
        <end position="318"/>
    </location>
</feature>
<dbReference type="Pfam" id="PF00512">
    <property type="entry name" value="HisKA"/>
    <property type="match status" value="1"/>
</dbReference>
<dbReference type="SMART" id="SM00448">
    <property type="entry name" value="REC"/>
    <property type="match status" value="1"/>
</dbReference>
<evidence type="ECO:0000256" key="3">
    <source>
        <dbReference type="ARBA" id="ARBA00022553"/>
    </source>
</evidence>
<evidence type="ECO:0000256" key="2">
    <source>
        <dbReference type="ARBA" id="ARBA00012438"/>
    </source>
</evidence>
<evidence type="ECO:0000313" key="16">
    <source>
        <dbReference type="Proteomes" id="UP000178606"/>
    </source>
</evidence>
<feature type="domain" description="Response regulatory" evidence="12">
    <location>
        <begin position="3"/>
        <end position="119"/>
    </location>
</feature>
<dbReference type="SMART" id="SM00387">
    <property type="entry name" value="HATPase_c"/>
    <property type="match status" value="1"/>
</dbReference>
<dbReference type="Gene3D" id="3.30.565.10">
    <property type="entry name" value="Histidine kinase-like ATPase, C-terminal domain"/>
    <property type="match status" value="1"/>
</dbReference>
<dbReference type="GO" id="GO:0000155">
    <property type="term" value="F:phosphorelay sensor kinase activity"/>
    <property type="evidence" value="ECO:0007669"/>
    <property type="project" value="InterPro"/>
</dbReference>
<dbReference type="InterPro" id="IPR011006">
    <property type="entry name" value="CheY-like_superfamily"/>
</dbReference>
<dbReference type="Gene3D" id="3.30.450.20">
    <property type="entry name" value="PAS domain"/>
    <property type="match status" value="2"/>
</dbReference>
<feature type="domain" description="Response regulatory" evidence="12">
    <location>
        <begin position="627"/>
        <end position="692"/>
    </location>
</feature>
<dbReference type="AlphaFoldDB" id="A0A1F6C852"/>
<evidence type="ECO:0000259" key="14">
    <source>
        <dbReference type="PROSITE" id="PS50113"/>
    </source>
</evidence>
<comment type="caution">
    <text evidence="15">The sequence shown here is derived from an EMBL/GenBank/DDBJ whole genome shotgun (WGS) entry which is preliminary data.</text>
</comment>